<dbReference type="RefSeq" id="WP_039294118.1">
    <property type="nucleotide sequence ID" value="NZ_CP009458.1"/>
</dbReference>
<dbReference type="KEGG" id="cem:LH23_18270"/>
<evidence type="ECO:0000313" key="2">
    <source>
        <dbReference type="Proteomes" id="UP000029516"/>
    </source>
</evidence>
<dbReference type="EMBL" id="CP009458">
    <property type="protein sequence ID" value="AIR62531.1"/>
    <property type="molecule type" value="Genomic_DNA"/>
</dbReference>
<evidence type="ECO:0000313" key="1">
    <source>
        <dbReference type="EMBL" id="AIR62531.1"/>
    </source>
</evidence>
<accession>A0AAN0VUY8</accession>
<name>A0AAN0VUY8_9ENTR</name>
<protein>
    <submittedName>
        <fullName evidence="1">Uncharacterized protein</fullName>
    </submittedName>
</protein>
<reference evidence="1 2" key="1">
    <citation type="submission" date="2014-09" db="EMBL/GenBank/DDBJ databases">
        <authorList>
            <person name="Chan K.-G."/>
        </authorList>
    </citation>
    <scope>NUCLEOTIDE SEQUENCE [LARGE SCALE GENOMIC DNA]</scope>
    <source>
        <strain evidence="1 2">M006</strain>
    </source>
</reference>
<dbReference type="AlphaFoldDB" id="A0AAN0VUY8"/>
<dbReference type="Proteomes" id="UP000029516">
    <property type="component" value="Chromosome"/>
</dbReference>
<gene>
    <name evidence="1" type="ORF">LH23_18270</name>
</gene>
<organism evidence="1 2">
    <name type="scientific">Cedecea neteri</name>
    <dbReference type="NCBI Taxonomy" id="158822"/>
    <lineage>
        <taxon>Bacteria</taxon>
        <taxon>Pseudomonadati</taxon>
        <taxon>Pseudomonadota</taxon>
        <taxon>Gammaproteobacteria</taxon>
        <taxon>Enterobacterales</taxon>
        <taxon>Enterobacteriaceae</taxon>
        <taxon>Cedecea</taxon>
    </lineage>
</organism>
<sequence length="152" mass="17819">MSHIGKKETVLLNFIESLGVLEWRRYQSRIQDEWVNDHFEKVDRSKYPPYTSFRFKEENPEIVVLLEKAIKSYKGEVQWSMISQKKEYGPGVNRCILPKYIEELGKKMEAGTRAVNEYVSEYSPDFSPIAYDDLQSLTKHVRAVFKNAGYDV</sequence>
<proteinExistence type="predicted"/>